<dbReference type="InterPro" id="IPR008928">
    <property type="entry name" value="6-hairpin_glycosidase_sf"/>
</dbReference>
<dbReference type="Pfam" id="PF00723">
    <property type="entry name" value="Glyco_hydro_15"/>
    <property type="match status" value="1"/>
</dbReference>
<dbReference type="Gene3D" id="1.50.10.10">
    <property type="match status" value="1"/>
</dbReference>
<dbReference type="InterPro" id="IPR012341">
    <property type="entry name" value="6hp_glycosidase-like_sf"/>
</dbReference>
<accession>A0ABS8YM47</accession>
<evidence type="ECO:0000259" key="1">
    <source>
        <dbReference type="Pfam" id="PF00723"/>
    </source>
</evidence>
<dbReference type="PANTHER" id="PTHR31616">
    <property type="entry name" value="TREHALASE"/>
    <property type="match status" value="1"/>
</dbReference>
<dbReference type="PANTHER" id="PTHR31616:SF13">
    <property type="entry name" value="GLUCAN 1,4-ALPHA-GLUCOSIDASE"/>
    <property type="match status" value="1"/>
</dbReference>
<feature type="domain" description="GH15-like" evidence="1">
    <location>
        <begin position="284"/>
        <end position="586"/>
    </location>
</feature>
<comment type="caution">
    <text evidence="2">The sequence shown here is derived from an EMBL/GenBank/DDBJ whole genome shotgun (WGS) entry which is preliminary data.</text>
</comment>
<evidence type="ECO:0000313" key="2">
    <source>
        <dbReference type="EMBL" id="MCE5171396.1"/>
    </source>
</evidence>
<protein>
    <submittedName>
        <fullName evidence="2">Glycoside hydrolase family 15 protein</fullName>
    </submittedName>
</protein>
<proteinExistence type="predicted"/>
<gene>
    <name evidence="2" type="ORF">LQV63_19025</name>
</gene>
<keyword evidence="2" id="KW-0378">Hydrolase</keyword>
<dbReference type="Proteomes" id="UP001199916">
    <property type="component" value="Unassembled WGS sequence"/>
</dbReference>
<dbReference type="GO" id="GO:0016787">
    <property type="term" value="F:hydrolase activity"/>
    <property type="evidence" value="ECO:0007669"/>
    <property type="project" value="UniProtKB-KW"/>
</dbReference>
<sequence>MPRHLVVGNGKFLVNLDEHTYIRDVYFPYVGQLNHVGGYRCRVGVWVDGQFSWLDHPEWDFRLGYVEESLVTDVTAEHPRLGLTLYMNDAVHQRDTIFLRRIRIVNHHSFAREVRLFFHQDLVINETEVGDTAVYYPNNGTLFHYKKDRYFMFNGISTWQDGTLEGIYEYSTGIKRFHQAEGTWKDAEDGQLMGNDIAQGSVDSTFSLRTEVPASGERTAYYWFSAGTSLEEVVRLNEYVRSSHPEHLIERVSTYWKRWVNKQSRSFANLEPELIRLYKQSLLIVRSQTDVNGAIIAANDTDIMQYNRDHYSYMWPRDGALVAQAMSAAGYHGMIAPFFRFCAEALTSDGYLLHKYNPDGTVGSSWHPYIHDGKQQLPIQEDETALVLYALWQDYEQHGDIEMAQSLYQTLIRQAAKFLLHYRDANLGLPLPSYDLWEERYGIFTFTASAVYGGLTAASKFAALFGDDERAQRYSQAAEEIRAGIVTHLWNEEGQRFARGLYRQDGQWAQDTTPESSIFGIYAFGVLPADDVRVLSTMRSLKEKLSIRSSTGGIARYYRDYYFQRCSDMGLAPGNPWIICTLWFANYDIAMASTLAQLEQAHDTLRWVEAHSLSSGLLSEQLDPFDGSPVSVAPLTWSHATYVDTVLKYLAKYEQLSNAL</sequence>
<dbReference type="RefSeq" id="WP_233697882.1">
    <property type="nucleotide sequence ID" value="NZ_JAJNBZ010000017.1"/>
</dbReference>
<dbReference type="SUPFAM" id="SSF48208">
    <property type="entry name" value="Six-hairpin glycosidases"/>
    <property type="match status" value="1"/>
</dbReference>
<dbReference type="EMBL" id="JAJNBZ010000017">
    <property type="protein sequence ID" value="MCE5171396.1"/>
    <property type="molecule type" value="Genomic_DNA"/>
</dbReference>
<evidence type="ECO:0000313" key="3">
    <source>
        <dbReference type="Proteomes" id="UP001199916"/>
    </source>
</evidence>
<reference evidence="2 3" key="1">
    <citation type="submission" date="2021-11" db="EMBL/GenBank/DDBJ databases">
        <title>Draft genome sequence of Paenibacillus profundus YoMME, a new Gram-positive bacteria with exoelectrogenic properties.</title>
        <authorList>
            <person name="Hubenova Y."/>
            <person name="Hubenova E."/>
            <person name="Manasiev Y."/>
            <person name="Peykov S."/>
            <person name="Mitov M."/>
        </authorList>
    </citation>
    <scope>NUCLEOTIDE SEQUENCE [LARGE SCALE GENOMIC DNA]</scope>
    <source>
        <strain evidence="2 3">YoMME</strain>
    </source>
</reference>
<name>A0ABS8YM47_9BACL</name>
<keyword evidence="3" id="KW-1185">Reference proteome</keyword>
<dbReference type="InterPro" id="IPR011613">
    <property type="entry name" value="GH15-like"/>
</dbReference>
<organism evidence="2 3">
    <name type="scientific">Paenibacillus profundus</name>
    <dbReference type="NCBI Taxonomy" id="1173085"/>
    <lineage>
        <taxon>Bacteria</taxon>
        <taxon>Bacillati</taxon>
        <taxon>Bacillota</taxon>
        <taxon>Bacilli</taxon>
        <taxon>Bacillales</taxon>
        <taxon>Paenibacillaceae</taxon>
        <taxon>Paenibacillus</taxon>
    </lineage>
</organism>